<protein>
    <submittedName>
        <fullName evidence="2">Uncharacterized protein</fullName>
    </submittedName>
</protein>
<evidence type="ECO:0000313" key="2">
    <source>
        <dbReference type="EMBL" id="KZS95221.1"/>
    </source>
</evidence>
<dbReference type="EMBL" id="KV419402">
    <property type="protein sequence ID" value="KZS95221.1"/>
    <property type="molecule type" value="Genomic_DNA"/>
</dbReference>
<dbReference type="InterPro" id="IPR021109">
    <property type="entry name" value="Peptidase_aspartic_dom_sf"/>
</dbReference>
<evidence type="ECO:0000256" key="1">
    <source>
        <dbReference type="SAM" id="MobiDB-lite"/>
    </source>
</evidence>
<dbReference type="Proteomes" id="UP000076722">
    <property type="component" value="Unassembled WGS sequence"/>
</dbReference>
<reference evidence="2 3" key="1">
    <citation type="journal article" date="2016" name="Mol. Biol. Evol.">
        <title>Comparative Genomics of Early-Diverging Mushroom-Forming Fungi Provides Insights into the Origins of Lignocellulose Decay Capabilities.</title>
        <authorList>
            <person name="Nagy L.G."/>
            <person name="Riley R."/>
            <person name="Tritt A."/>
            <person name="Adam C."/>
            <person name="Daum C."/>
            <person name="Floudas D."/>
            <person name="Sun H."/>
            <person name="Yadav J.S."/>
            <person name="Pangilinan J."/>
            <person name="Larsson K.H."/>
            <person name="Matsuura K."/>
            <person name="Barry K."/>
            <person name="Labutti K."/>
            <person name="Kuo R."/>
            <person name="Ohm R.A."/>
            <person name="Bhattacharya S.S."/>
            <person name="Shirouzu T."/>
            <person name="Yoshinaga Y."/>
            <person name="Martin F.M."/>
            <person name="Grigoriev I.V."/>
            <person name="Hibbett D.S."/>
        </authorList>
    </citation>
    <scope>NUCLEOTIDE SEQUENCE [LARGE SCALE GENOMIC DNA]</scope>
    <source>
        <strain evidence="2 3">HHB9708</strain>
    </source>
</reference>
<sequence>MATRSKGKPRDDLPILHPSYPSPPQKPDESDAKNAPQQKWKRQAPAEEKHLIDEVIKMILDGKLANITPAHVLACSPTIRTSLVHYLRSQRVEVLNLNNVGPEEAKKLIVAEDSLPLREIDVIINNQIAAKAVVDDVRTQLVSADRSTSQTLGLVKDLPIRVGPITYYVQAQVVRESPVPLLLGLPFWALAQVHKDVYRDGFMTLTMTDPNDEETMVTVSTTARGSQPHPFYEENEEEPLREAPGPPLALFQEVESSSRTPYALRGLSVLSDPSLRQFFH</sequence>
<feature type="region of interest" description="Disordered" evidence="1">
    <location>
        <begin position="1"/>
        <end position="46"/>
    </location>
</feature>
<accession>A0A164WNZ5</accession>
<dbReference type="CDD" id="cd00303">
    <property type="entry name" value="retropepsin_like"/>
    <property type="match status" value="1"/>
</dbReference>
<feature type="region of interest" description="Disordered" evidence="1">
    <location>
        <begin position="222"/>
        <end position="245"/>
    </location>
</feature>
<dbReference type="Gene3D" id="2.40.70.10">
    <property type="entry name" value="Acid Proteases"/>
    <property type="match status" value="1"/>
</dbReference>
<evidence type="ECO:0000313" key="3">
    <source>
        <dbReference type="Proteomes" id="UP000076722"/>
    </source>
</evidence>
<keyword evidence="3" id="KW-1185">Reference proteome</keyword>
<proteinExistence type="predicted"/>
<organism evidence="2 3">
    <name type="scientific">Sistotremastrum niveocremeum HHB9708</name>
    <dbReference type="NCBI Taxonomy" id="1314777"/>
    <lineage>
        <taxon>Eukaryota</taxon>
        <taxon>Fungi</taxon>
        <taxon>Dikarya</taxon>
        <taxon>Basidiomycota</taxon>
        <taxon>Agaricomycotina</taxon>
        <taxon>Agaricomycetes</taxon>
        <taxon>Sistotremastrales</taxon>
        <taxon>Sistotremastraceae</taxon>
        <taxon>Sertulicium</taxon>
        <taxon>Sertulicium niveocremeum</taxon>
    </lineage>
</organism>
<dbReference type="STRING" id="1314777.A0A164WNZ5"/>
<dbReference type="OrthoDB" id="5596707at2759"/>
<dbReference type="AlphaFoldDB" id="A0A164WNZ5"/>
<name>A0A164WNZ5_9AGAM</name>
<gene>
    <name evidence="2" type="ORF">SISNIDRAFT_464872</name>
</gene>